<dbReference type="OrthoDB" id="9769198at2"/>
<proteinExistence type="inferred from homology"/>
<dbReference type="HOGENOM" id="CLU_026673_11_0_9"/>
<evidence type="ECO:0000259" key="5">
    <source>
        <dbReference type="SMART" id="SM00829"/>
    </source>
</evidence>
<dbReference type="InterPro" id="IPR011032">
    <property type="entry name" value="GroES-like_sf"/>
</dbReference>
<sequence length="350" mass="38029">MKAVRMYKPKDLRVEEVPKPEMQADEAMVKVHACGVCGSDIPRILTYGAHVSPIICGHEFAGEIEAVGEDVKGFEAGERVVVPPLVPCGHCEWCQKGVYSLCEDYDYYGSRRDGAYAQYVSVKQTNLLKVPDGVSYEDAATLDPCANAWHGLINRGHFKAGDTVAVVGAGPIGLFAVQIAHMKGAKQVIAVDVWDQKLDIAKKVGADVVVNSLSTDPVAAVKTATDGEGANVVVDFSGAPAAQKQAIMMASKMGRVVFLGISHKGLDLSEKEVDTLMRGQIELAGSWNSFTDPYPGEDWTESLKMYTRGMTAKDIISHRLSLEEVPGIFEKIDGGHYFFNKIMIYPWGQV</sequence>
<dbReference type="Gene3D" id="3.40.50.720">
    <property type="entry name" value="NAD(P)-binding Rossmann-like Domain"/>
    <property type="match status" value="1"/>
</dbReference>
<dbReference type="InterPro" id="IPR013149">
    <property type="entry name" value="ADH-like_C"/>
</dbReference>
<dbReference type="Proteomes" id="UP000004754">
    <property type="component" value="Unassembled WGS sequence"/>
</dbReference>
<evidence type="ECO:0000313" key="6">
    <source>
        <dbReference type="EMBL" id="EFV01067.1"/>
    </source>
</evidence>
<dbReference type="PANTHER" id="PTHR43401">
    <property type="entry name" value="L-THREONINE 3-DEHYDROGENASE"/>
    <property type="match status" value="1"/>
</dbReference>
<dbReference type="STRING" id="887929.HMP0721_1806"/>
<dbReference type="SUPFAM" id="SSF50129">
    <property type="entry name" value="GroES-like"/>
    <property type="match status" value="1"/>
</dbReference>
<keyword evidence="2 4" id="KW-0862">Zinc</keyword>
<dbReference type="RefSeq" id="WP_006599228.1">
    <property type="nucleotide sequence ID" value="NZ_GL622359.1"/>
</dbReference>
<name>E6MIH1_9FIRM</name>
<dbReference type="InterPro" id="IPR020843">
    <property type="entry name" value="ER"/>
</dbReference>
<dbReference type="Pfam" id="PF08240">
    <property type="entry name" value="ADH_N"/>
    <property type="match status" value="1"/>
</dbReference>
<evidence type="ECO:0000256" key="2">
    <source>
        <dbReference type="ARBA" id="ARBA00022833"/>
    </source>
</evidence>
<evidence type="ECO:0000256" key="4">
    <source>
        <dbReference type="RuleBase" id="RU361277"/>
    </source>
</evidence>
<dbReference type="InterPro" id="IPR013154">
    <property type="entry name" value="ADH-like_N"/>
</dbReference>
<dbReference type="eggNOG" id="COG1063">
    <property type="taxonomic scope" value="Bacteria"/>
</dbReference>
<dbReference type="GO" id="GO:0016491">
    <property type="term" value="F:oxidoreductase activity"/>
    <property type="evidence" value="ECO:0007669"/>
    <property type="project" value="UniProtKB-KW"/>
</dbReference>
<organism evidence="6 7">
    <name type="scientific">Pseudoramibacter alactolyticus ATCC 23263</name>
    <dbReference type="NCBI Taxonomy" id="887929"/>
    <lineage>
        <taxon>Bacteria</taxon>
        <taxon>Bacillati</taxon>
        <taxon>Bacillota</taxon>
        <taxon>Clostridia</taxon>
        <taxon>Eubacteriales</taxon>
        <taxon>Eubacteriaceae</taxon>
        <taxon>Pseudoramibacter</taxon>
    </lineage>
</organism>
<feature type="domain" description="Enoyl reductase (ER)" evidence="5">
    <location>
        <begin position="8"/>
        <end position="344"/>
    </location>
</feature>
<dbReference type="EMBL" id="AEQN01000023">
    <property type="protein sequence ID" value="EFV01067.1"/>
    <property type="molecule type" value="Genomic_DNA"/>
</dbReference>
<evidence type="ECO:0000256" key="1">
    <source>
        <dbReference type="ARBA" id="ARBA00022723"/>
    </source>
</evidence>
<dbReference type="PANTHER" id="PTHR43401:SF2">
    <property type="entry name" value="L-THREONINE 3-DEHYDROGENASE"/>
    <property type="match status" value="1"/>
</dbReference>
<comment type="cofactor">
    <cofactor evidence="4">
        <name>Zn(2+)</name>
        <dbReference type="ChEBI" id="CHEBI:29105"/>
    </cofactor>
</comment>
<accession>E6MIH1</accession>
<dbReference type="SMART" id="SM00829">
    <property type="entry name" value="PKS_ER"/>
    <property type="match status" value="1"/>
</dbReference>
<comment type="caution">
    <text evidence="6">The sequence shown here is derived from an EMBL/GenBank/DDBJ whole genome shotgun (WGS) entry which is preliminary data.</text>
</comment>
<dbReference type="PROSITE" id="PS00059">
    <property type="entry name" value="ADH_ZINC"/>
    <property type="match status" value="1"/>
</dbReference>
<dbReference type="Pfam" id="PF00107">
    <property type="entry name" value="ADH_zinc_N"/>
    <property type="match status" value="1"/>
</dbReference>
<keyword evidence="3" id="KW-0560">Oxidoreductase</keyword>
<evidence type="ECO:0000256" key="3">
    <source>
        <dbReference type="ARBA" id="ARBA00023002"/>
    </source>
</evidence>
<keyword evidence="1 4" id="KW-0479">Metal-binding</keyword>
<comment type="similarity">
    <text evidence="4">Belongs to the zinc-containing alcohol dehydrogenase family.</text>
</comment>
<dbReference type="InterPro" id="IPR002328">
    <property type="entry name" value="ADH_Zn_CS"/>
</dbReference>
<dbReference type="Gene3D" id="3.90.180.10">
    <property type="entry name" value="Medium-chain alcohol dehydrogenases, catalytic domain"/>
    <property type="match status" value="1"/>
</dbReference>
<dbReference type="InterPro" id="IPR050129">
    <property type="entry name" value="Zn_alcohol_dh"/>
</dbReference>
<dbReference type="CDD" id="cd08236">
    <property type="entry name" value="sugar_DH"/>
    <property type="match status" value="1"/>
</dbReference>
<dbReference type="SUPFAM" id="SSF51735">
    <property type="entry name" value="NAD(P)-binding Rossmann-fold domains"/>
    <property type="match status" value="1"/>
</dbReference>
<evidence type="ECO:0000313" key="7">
    <source>
        <dbReference type="Proteomes" id="UP000004754"/>
    </source>
</evidence>
<gene>
    <name evidence="6" type="ORF">HMP0721_1806</name>
</gene>
<dbReference type="InterPro" id="IPR036291">
    <property type="entry name" value="NAD(P)-bd_dom_sf"/>
</dbReference>
<protein>
    <submittedName>
        <fullName evidence="6">GroES-like protein</fullName>
    </submittedName>
</protein>
<dbReference type="GO" id="GO:0008270">
    <property type="term" value="F:zinc ion binding"/>
    <property type="evidence" value="ECO:0007669"/>
    <property type="project" value="InterPro"/>
</dbReference>
<keyword evidence="7" id="KW-1185">Reference proteome</keyword>
<dbReference type="AlphaFoldDB" id="E6MIH1"/>
<reference evidence="6 7" key="1">
    <citation type="submission" date="2010-12" db="EMBL/GenBank/DDBJ databases">
        <authorList>
            <person name="Muzny D."/>
            <person name="Qin X."/>
            <person name="Deng J."/>
            <person name="Jiang H."/>
            <person name="Liu Y."/>
            <person name="Qu J."/>
            <person name="Song X.-Z."/>
            <person name="Zhang L."/>
            <person name="Thornton R."/>
            <person name="Coyle M."/>
            <person name="Francisco L."/>
            <person name="Jackson L."/>
            <person name="Javaid M."/>
            <person name="Korchina V."/>
            <person name="Kovar C."/>
            <person name="Mata R."/>
            <person name="Mathew T."/>
            <person name="Ngo R."/>
            <person name="Nguyen L."/>
            <person name="Nguyen N."/>
            <person name="Okwuonu G."/>
            <person name="Ongeri F."/>
            <person name="Pham C."/>
            <person name="Simmons D."/>
            <person name="Wilczek-Boney K."/>
            <person name="Hale W."/>
            <person name="Jakkamsetti A."/>
            <person name="Pham P."/>
            <person name="Ruth R."/>
            <person name="San Lucas F."/>
            <person name="Warren J."/>
            <person name="Zhang J."/>
            <person name="Zhao Z."/>
            <person name="Zhou C."/>
            <person name="Zhu D."/>
            <person name="Lee S."/>
            <person name="Bess C."/>
            <person name="Blankenburg K."/>
            <person name="Forbes L."/>
            <person name="Fu Q."/>
            <person name="Gubbala S."/>
            <person name="Hirani K."/>
            <person name="Jayaseelan J.C."/>
            <person name="Lara F."/>
            <person name="Munidasa M."/>
            <person name="Palculict T."/>
            <person name="Patil S."/>
            <person name="Pu L.-L."/>
            <person name="Saada N."/>
            <person name="Tang L."/>
            <person name="Weissenberger G."/>
            <person name="Zhu Y."/>
            <person name="Hemphill L."/>
            <person name="Shang Y."/>
            <person name="Youmans B."/>
            <person name="Ayvaz T."/>
            <person name="Ross M."/>
            <person name="Santibanez J."/>
            <person name="Aqrawi P."/>
            <person name="Gross S."/>
            <person name="Joshi V."/>
            <person name="Fowler G."/>
            <person name="Nazareth L."/>
            <person name="Reid J."/>
            <person name="Worley K."/>
            <person name="Petrosino J."/>
            <person name="Highlander S."/>
            <person name="Gibbs R."/>
        </authorList>
    </citation>
    <scope>NUCLEOTIDE SEQUENCE [LARGE SCALE GENOMIC DNA]</scope>
    <source>
        <strain evidence="6 7">ATCC 23263</strain>
    </source>
</reference>